<sequence>NTEPGTSLLKADRLEAFFSQPGKSGLKRALEEDCTQLHKDLFVDGNSLPLNIQNRLSTDRLDSFSNETFRALEHHTKCDPTLHVDEGDSHSDQSQWHPTRICLAKENSKIPTFNFLVSTMDMAYWQDFLLEMYGQMITPTLSLNLYVTKGSAQFWIFSQTFEYQLLWPGRGESLSSVLRYYDLKIKDKLVLAYNIARAYMMFYDSKLKRMKWTSSNIYFMPVDNGGGSSPASMPLRAYLSFPSGKDDADESQEFIRDELMTHSYPRIFDLGILLLEIGLGETFPTLPCVTYMSRVNSDHRLARNRFRELKSTVWKGFEHKSVFDEVVSFCVEIKPSTLHERSSRQAITERTSSTWLSNLWRIGTSVVTKGSRRPVIAILDTGLDPALLHSEFGEDATSRIEFKDFVDGSGMVDNCGHGTFMIGLAMKCAPFATIVVARIAANSKELEGRQQSIAKAIEWAAGGKQKAYIISMSFGFPRADIDIENAIQEANKTRGKSIILLASAGNSASDVECFPARLDSVMSIHATDPYGYFLKSSSIHSEYGPVALGTYGDSLPREFLSGVCTKYPNAIEPGSSVATAVAAGISATFLSYVDALPALGSFSITERDSAKLQRVWETRGMEALFKHMKARCTNRQLWVDPISFWRDCGSHDARYRAILGCMEDFDRLR</sequence>
<feature type="active site" description="Charge relay system" evidence="5">
    <location>
        <position position="380"/>
    </location>
</feature>
<dbReference type="CDD" id="cd00306">
    <property type="entry name" value="Peptidases_S8_S53"/>
    <property type="match status" value="1"/>
</dbReference>
<keyword evidence="3 5" id="KW-0378">Hydrolase</keyword>
<dbReference type="PROSITE" id="PS51892">
    <property type="entry name" value="SUBTILASE"/>
    <property type="match status" value="1"/>
</dbReference>
<keyword evidence="4 5" id="KW-0720">Serine protease</keyword>
<evidence type="ECO:0000256" key="4">
    <source>
        <dbReference type="ARBA" id="ARBA00022825"/>
    </source>
</evidence>
<keyword evidence="2 5" id="KW-0645">Protease</keyword>
<dbReference type="InterPro" id="IPR056002">
    <property type="entry name" value="DUF7580"/>
</dbReference>
<proteinExistence type="inferred from homology"/>
<dbReference type="Proteomes" id="UP001480595">
    <property type="component" value="Unassembled WGS sequence"/>
</dbReference>
<dbReference type="Pfam" id="PF00082">
    <property type="entry name" value="Peptidase_S8"/>
    <property type="match status" value="1"/>
</dbReference>
<evidence type="ECO:0000259" key="6">
    <source>
        <dbReference type="Pfam" id="PF00082"/>
    </source>
</evidence>
<feature type="active site" description="Charge relay system" evidence="5">
    <location>
        <position position="417"/>
    </location>
</feature>
<feature type="active site" description="Charge relay system" evidence="5">
    <location>
        <position position="576"/>
    </location>
</feature>
<gene>
    <name evidence="8" type="ORF">PG994_006355</name>
</gene>
<evidence type="ECO:0000313" key="8">
    <source>
        <dbReference type="EMBL" id="KAK8069739.1"/>
    </source>
</evidence>
<evidence type="ECO:0000256" key="2">
    <source>
        <dbReference type="ARBA" id="ARBA00022670"/>
    </source>
</evidence>
<dbReference type="InterPro" id="IPR050131">
    <property type="entry name" value="Peptidase_S8_subtilisin-like"/>
</dbReference>
<evidence type="ECO:0000256" key="1">
    <source>
        <dbReference type="ARBA" id="ARBA00011073"/>
    </source>
</evidence>
<evidence type="ECO:0000313" key="9">
    <source>
        <dbReference type="Proteomes" id="UP001480595"/>
    </source>
</evidence>
<accession>A0ABR1VIE0</accession>
<dbReference type="PANTHER" id="PTHR43806:SF11">
    <property type="entry name" value="CEREVISIN-RELATED"/>
    <property type="match status" value="1"/>
</dbReference>
<dbReference type="GeneID" id="92090827"/>
<keyword evidence="9" id="KW-1185">Reference proteome</keyword>
<dbReference type="InterPro" id="IPR000209">
    <property type="entry name" value="Peptidase_S8/S53_dom"/>
</dbReference>
<comment type="similarity">
    <text evidence="1 5">Belongs to the peptidase S8 family.</text>
</comment>
<organism evidence="8 9">
    <name type="scientific">Apiospora phragmitis</name>
    <dbReference type="NCBI Taxonomy" id="2905665"/>
    <lineage>
        <taxon>Eukaryota</taxon>
        <taxon>Fungi</taxon>
        <taxon>Dikarya</taxon>
        <taxon>Ascomycota</taxon>
        <taxon>Pezizomycotina</taxon>
        <taxon>Sordariomycetes</taxon>
        <taxon>Xylariomycetidae</taxon>
        <taxon>Amphisphaeriales</taxon>
        <taxon>Apiosporaceae</taxon>
        <taxon>Apiospora</taxon>
    </lineage>
</organism>
<evidence type="ECO:0000259" key="7">
    <source>
        <dbReference type="Pfam" id="PF24476"/>
    </source>
</evidence>
<evidence type="ECO:0008006" key="10">
    <source>
        <dbReference type="Google" id="ProtNLM"/>
    </source>
</evidence>
<dbReference type="RefSeq" id="XP_066717033.1">
    <property type="nucleotide sequence ID" value="XM_066857764.1"/>
</dbReference>
<dbReference type="PANTHER" id="PTHR43806">
    <property type="entry name" value="PEPTIDASE S8"/>
    <property type="match status" value="1"/>
</dbReference>
<dbReference type="InterPro" id="IPR036852">
    <property type="entry name" value="Peptidase_S8/S53_dom_sf"/>
</dbReference>
<dbReference type="EMBL" id="JAQQWL010000006">
    <property type="protein sequence ID" value="KAK8069739.1"/>
    <property type="molecule type" value="Genomic_DNA"/>
</dbReference>
<protein>
    <recommendedName>
        <fullName evidence="10">Peptidase S8/S53 domain-containing protein</fullName>
    </recommendedName>
</protein>
<reference evidence="8 9" key="1">
    <citation type="submission" date="2023-01" db="EMBL/GenBank/DDBJ databases">
        <title>Analysis of 21 Apiospora genomes using comparative genomics revels a genus with tremendous synthesis potential of carbohydrate active enzymes and secondary metabolites.</title>
        <authorList>
            <person name="Sorensen T."/>
        </authorList>
    </citation>
    <scope>NUCLEOTIDE SEQUENCE [LARGE SCALE GENOMIC DNA]</scope>
    <source>
        <strain evidence="8 9">CBS 135458</strain>
    </source>
</reference>
<comment type="caution">
    <text evidence="8">The sequence shown here is derived from an EMBL/GenBank/DDBJ whole genome shotgun (WGS) entry which is preliminary data.</text>
</comment>
<dbReference type="Gene3D" id="3.40.50.200">
    <property type="entry name" value="Peptidase S8/S53 domain"/>
    <property type="match status" value="1"/>
</dbReference>
<feature type="non-terminal residue" evidence="8">
    <location>
        <position position="1"/>
    </location>
</feature>
<feature type="domain" description="DUF7580" evidence="7">
    <location>
        <begin position="179"/>
        <end position="341"/>
    </location>
</feature>
<feature type="domain" description="Peptidase S8/S53" evidence="6">
    <location>
        <begin position="373"/>
        <end position="594"/>
    </location>
</feature>
<dbReference type="SUPFAM" id="SSF52743">
    <property type="entry name" value="Subtilisin-like"/>
    <property type="match status" value="1"/>
</dbReference>
<evidence type="ECO:0000256" key="3">
    <source>
        <dbReference type="ARBA" id="ARBA00022801"/>
    </source>
</evidence>
<dbReference type="Pfam" id="PF24476">
    <property type="entry name" value="DUF7580"/>
    <property type="match status" value="1"/>
</dbReference>
<name>A0ABR1VIE0_9PEZI</name>
<evidence type="ECO:0000256" key="5">
    <source>
        <dbReference type="PROSITE-ProRule" id="PRU01240"/>
    </source>
</evidence>